<dbReference type="Gene3D" id="1.10.220.80">
    <property type="entry name" value="BH2638-like"/>
    <property type="match status" value="1"/>
</dbReference>
<dbReference type="PIRSF" id="PIRSF037260">
    <property type="entry name" value="UPF0223"/>
    <property type="match status" value="1"/>
</dbReference>
<dbReference type="OrthoDB" id="1649074at2"/>
<accession>A0A430AVS3</accession>
<organism evidence="1 2">
    <name type="scientific">Vagococcus acidifermentans</name>
    <dbReference type="NCBI Taxonomy" id="564710"/>
    <lineage>
        <taxon>Bacteria</taxon>
        <taxon>Bacillati</taxon>
        <taxon>Bacillota</taxon>
        <taxon>Bacilli</taxon>
        <taxon>Lactobacillales</taxon>
        <taxon>Enterococcaceae</taxon>
        <taxon>Vagococcus</taxon>
    </lineage>
</organism>
<protein>
    <submittedName>
        <fullName evidence="1">Uncharacterized protein</fullName>
    </submittedName>
</protein>
<gene>
    <name evidence="1" type="ORF">CBF27_06925</name>
</gene>
<reference evidence="1 2" key="1">
    <citation type="submission" date="2017-05" db="EMBL/GenBank/DDBJ databases">
        <title>Vagococcus spp. assemblies.</title>
        <authorList>
            <person name="Gulvik C.A."/>
        </authorList>
    </citation>
    <scope>NUCLEOTIDE SEQUENCE [LARGE SCALE GENOMIC DNA]</scope>
    <source>
        <strain evidence="1 2">LMG 24798</strain>
    </source>
</reference>
<dbReference type="InterPro" id="IPR007920">
    <property type="entry name" value="UPF0223"/>
</dbReference>
<comment type="caution">
    <text evidence="1">The sequence shown here is derived from an EMBL/GenBank/DDBJ whole genome shotgun (WGS) entry which is preliminary data.</text>
</comment>
<evidence type="ECO:0000313" key="2">
    <source>
        <dbReference type="Proteomes" id="UP000286773"/>
    </source>
</evidence>
<sequence>MKENFSYPLNMDWTTEEIIAVMEMWQLVEQAYESRAAAEDILTQYRLFKTIVRSVGEERQLGREFEELTGYSLYRVVKAAKKQQTGVLKKEAL</sequence>
<dbReference type="SUPFAM" id="SSF158504">
    <property type="entry name" value="BH2638-like"/>
    <property type="match status" value="1"/>
</dbReference>
<proteinExistence type="predicted"/>
<dbReference type="Pfam" id="PF05256">
    <property type="entry name" value="UPF0223"/>
    <property type="match status" value="1"/>
</dbReference>
<keyword evidence="2" id="KW-1185">Reference proteome</keyword>
<dbReference type="RefSeq" id="WP_126813598.1">
    <property type="nucleotide sequence ID" value="NZ_NGKC01000006.1"/>
</dbReference>
<dbReference type="NCBIfam" id="NF003353">
    <property type="entry name" value="PRK04387.1"/>
    <property type="match status" value="1"/>
</dbReference>
<dbReference type="AlphaFoldDB" id="A0A430AVS3"/>
<dbReference type="InterPro" id="IPR023324">
    <property type="entry name" value="BH2638-like_sf"/>
</dbReference>
<dbReference type="EMBL" id="NGKC01000006">
    <property type="protein sequence ID" value="RSU12149.1"/>
    <property type="molecule type" value="Genomic_DNA"/>
</dbReference>
<dbReference type="Proteomes" id="UP000286773">
    <property type="component" value="Unassembled WGS sequence"/>
</dbReference>
<evidence type="ECO:0000313" key="1">
    <source>
        <dbReference type="EMBL" id="RSU12149.1"/>
    </source>
</evidence>
<name>A0A430AVS3_9ENTE</name>